<evidence type="ECO:0000256" key="1">
    <source>
        <dbReference type="SAM" id="Phobius"/>
    </source>
</evidence>
<feature type="transmembrane region" description="Helical" evidence="1">
    <location>
        <begin position="388"/>
        <end position="404"/>
    </location>
</feature>
<dbReference type="InterPro" id="IPR001938">
    <property type="entry name" value="Thaumatin"/>
</dbReference>
<dbReference type="InterPro" id="IPR017949">
    <property type="entry name" value="Thaumatin_CS"/>
</dbReference>
<dbReference type="FunFam" id="2.60.110.10:FF:000001">
    <property type="entry name" value="THAUMATIN-LIKE PROTEIN 1"/>
    <property type="match status" value="1"/>
</dbReference>
<dbReference type="EMBL" id="JAAWWB010000030">
    <property type="protein sequence ID" value="KAG6745473.1"/>
    <property type="molecule type" value="Genomic_DNA"/>
</dbReference>
<keyword evidence="1" id="KW-0812">Transmembrane</keyword>
<dbReference type="CDD" id="cd09218">
    <property type="entry name" value="TLP-PA"/>
    <property type="match status" value="1"/>
</dbReference>
<evidence type="ECO:0000313" key="2">
    <source>
        <dbReference type="EMBL" id="KAG6745473.1"/>
    </source>
</evidence>
<accession>A0A8X7YBE3</accession>
<comment type="caution">
    <text evidence="2">The sequence shown here is derived from an EMBL/GenBank/DDBJ whole genome shotgun (WGS) entry which is preliminary data.</text>
</comment>
<evidence type="ECO:0000313" key="3">
    <source>
        <dbReference type="Proteomes" id="UP000886885"/>
    </source>
</evidence>
<gene>
    <name evidence="2" type="ORF">POTOM_049960</name>
</gene>
<dbReference type="Pfam" id="PF00314">
    <property type="entry name" value="Thaumatin"/>
    <property type="match status" value="1"/>
</dbReference>
<keyword evidence="3" id="KW-1185">Reference proteome</keyword>
<dbReference type="OrthoDB" id="430315at2759"/>
<reference evidence="2" key="1">
    <citation type="journal article" date="2020" name="bioRxiv">
        <title>Hybrid origin of Populus tomentosa Carr. identified through genome sequencing and phylogenomic analysis.</title>
        <authorList>
            <person name="An X."/>
            <person name="Gao K."/>
            <person name="Chen Z."/>
            <person name="Li J."/>
            <person name="Yang X."/>
            <person name="Yang X."/>
            <person name="Zhou J."/>
            <person name="Guo T."/>
            <person name="Zhao T."/>
            <person name="Huang S."/>
            <person name="Miao D."/>
            <person name="Khan W.U."/>
            <person name="Rao P."/>
            <person name="Ye M."/>
            <person name="Lei B."/>
            <person name="Liao W."/>
            <person name="Wang J."/>
            <person name="Ji L."/>
            <person name="Li Y."/>
            <person name="Guo B."/>
            <person name="Mustafa N.S."/>
            <person name="Li S."/>
            <person name="Yun Q."/>
            <person name="Keller S.R."/>
            <person name="Mao J."/>
            <person name="Zhang R."/>
            <person name="Strauss S.H."/>
        </authorList>
    </citation>
    <scope>NUCLEOTIDE SEQUENCE</scope>
    <source>
        <strain evidence="2">GM15</strain>
        <tissue evidence="2">Leaf</tissue>
    </source>
</reference>
<keyword evidence="1" id="KW-1133">Transmembrane helix</keyword>
<proteinExistence type="predicted"/>
<sequence>MLHLSAVHPPIVRIEIEIHDRLILTAGLFGNRSAPLLYDTEGVELCIWAGLKLLNKYIAAPFCFIKEGIASARGHLAKCKPSAMLPVSPERACFDKPLTSTRILIMPVKIPRTVLLSPLIFFSFLIPVSYSFAFTITNNCPYTIWPGTLAGAGTPQLASTGFRLDSGYSMRVPSVPGWSGRIWARTGCTFDESGNGTCQTGDCGGRLECNGMGASPPASLFEVTLGTGDAKDYYDVSLVDGYNLPLVAAPVGVHGACNATGCLSDINMGCPKELQVVGGDGGEGGVVACKSACEAFGLDHYCCGGEFANPTTCQPSFYSTIFKRACPRAYSYAFDDGTSIFTCKADDYAIVFCPTAKGIKTPDGAHAATMIPNPGNGETMKLFSSSNILQPLPLLFLLLILYLTL</sequence>
<dbReference type="PANTHER" id="PTHR31048">
    <property type="entry name" value="OS03G0233200 PROTEIN"/>
    <property type="match status" value="1"/>
</dbReference>
<keyword evidence="1" id="KW-0472">Membrane</keyword>
<protein>
    <recommendedName>
        <fullName evidence="4">Pathogenesis-related thaumatin superfamily protein</fullName>
    </recommendedName>
</protein>
<dbReference type="Proteomes" id="UP000886885">
    <property type="component" value="Chromosome 15D"/>
</dbReference>
<feature type="transmembrane region" description="Helical" evidence="1">
    <location>
        <begin position="114"/>
        <end position="133"/>
    </location>
</feature>
<name>A0A8X7YBE3_POPTO</name>
<dbReference type="SMART" id="SM00205">
    <property type="entry name" value="THN"/>
    <property type="match status" value="1"/>
</dbReference>
<organism evidence="2 3">
    <name type="scientific">Populus tomentosa</name>
    <name type="common">Chinese white poplar</name>
    <dbReference type="NCBI Taxonomy" id="118781"/>
    <lineage>
        <taxon>Eukaryota</taxon>
        <taxon>Viridiplantae</taxon>
        <taxon>Streptophyta</taxon>
        <taxon>Embryophyta</taxon>
        <taxon>Tracheophyta</taxon>
        <taxon>Spermatophyta</taxon>
        <taxon>Magnoliopsida</taxon>
        <taxon>eudicotyledons</taxon>
        <taxon>Gunneridae</taxon>
        <taxon>Pentapetalae</taxon>
        <taxon>rosids</taxon>
        <taxon>fabids</taxon>
        <taxon>Malpighiales</taxon>
        <taxon>Salicaceae</taxon>
        <taxon>Saliceae</taxon>
        <taxon>Populus</taxon>
    </lineage>
</organism>
<dbReference type="PROSITE" id="PS51367">
    <property type="entry name" value="THAUMATIN_2"/>
    <property type="match status" value="1"/>
</dbReference>
<dbReference type="AlphaFoldDB" id="A0A8X7YBE3"/>
<evidence type="ECO:0008006" key="4">
    <source>
        <dbReference type="Google" id="ProtNLM"/>
    </source>
</evidence>
<dbReference type="PROSITE" id="PS00316">
    <property type="entry name" value="THAUMATIN_1"/>
    <property type="match status" value="1"/>
</dbReference>